<reference evidence="1 3" key="1">
    <citation type="submission" date="2020-03" db="EMBL/GenBank/DDBJ databases">
        <title>Soil Listeria distribution.</title>
        <authorList>
            <person name="Liao J."/>
            <person name="Wiedmann M."/>
        </authorList>
    </citation>
    <scope>NUCLEOTIDE SEQUENCE [LARGE SCALE GENOMIC DNA]</scope>
    <source>
        <strain evidence="1 3">FSL L7-1547</strain>
    </source>
</reference>
<gene>
    <name evidence="1" type="ORF">HCI99_03720</name>
    <name evidence="2" type="ORF">HCI99_04915</name>
</gene>
<accession>A0A7X1CB89</accession>
<dbReference type="AlphaFoldDB" id="A0A7X1CB89"/>
<dbReference type="Proteomes" id="UP000533953">
    <property type="component" value="Unassembled WGS sequence"/>
</dbReference>
<evidence type="ECO:0000313" key="3">
    <source>
        <dbReference type="Proteomes" id="UP000533953"/>
    </source>
</evidence>
<sequence length="305" mass="35650">MTTFSQIHDNASGYRRDFQELNRLVLQVAGEKGKGDALVSWFRLRDRRVLSSIDPALNELKNRSKTLKKRETESKNLIEELNLVKISLQNERFDRAQRILEEIKTAPDIDLDIEKRPHEALERIKLYIKEVDRKQEESAQYLIRCRAATRKINRIKNVFQSAKRTKDMDIAAYSQAIMDFNTIKKEFEIDVSEIKELPESYDTGTISELHEEIRAVVARIDGRYRMGLFAQARKRVRVIIHDVGNDRGKRAFTNRSREIVSDTNEAIDMFNKKYWQITGSRWERTGTNTHGYRAVAPTHPKIPMI</sequence>
<organism evidence="1 3">
    <name type="scientific">Listeria booriae</name>
    <dbReference type="NCBI Taxonomy" id="1552123"/>
    <lineage>
        <taxon>Bacteria</taxon>
        <taxon>Bacillati</taxon>
        <taxon>Bacillota</taxon>
        <taxon>Bacilli</taxon>
        <taxon>Bacillales</taxon>
        <taxon>Listeriaceae</taxon>
        <taxon>Listeria</taxon>
    </lineage>
</organism>
<dbReference type="EMBL" id="JAASTX010000004">
    <property type="protein sequence ID" value="MBC1490925.1"/>
    <property type="molecule type" value="Genomic_DNA"/>
</dbReference>
<comment type="caution">
    <text evidence="1">The sequence shown here is derived from an EMBL/GenBank/DDBJ whole genome shotgun (WGS) entry which is preliminary data.</text>
</comment>
<dbReference type="EMBL" id="JAASTX010000004">
    <property type="protein sequence ID" value="MBC1491160.1"/>
    <property type="molecule type" value="Genomic_DNA"/>
</dbReference>
<protein>
    <submittedName>
        <fullName evidence="1">Uncharacterized protein</fullName>
    </submittedName>
</protein>
<evidence type="ECO:0000313" key="1">
    <source>
        <dbReference type="EMBL" id="MBC1490925.1"/>
    </source>
</evidence>
<proteinExistence type="predicted"/>
<evidence type="ECO:0000313" key="2">
    <source>
        <dbReference type="EMBL" id="MBC1491160.1"/>
    </source>
</evidence>
<dbReference type="RefSeq" id="WP_185416780.1">
    <property type="nucleotide sequence ID" value="NZ_JAARQU010000004.1"/>
</dbReference>
<name>A0A7X1CB89_9LIST</name>